<organism evidence="1 2">
    <name type="scientific">Rotaria magnacalcarata</name>
    <dbReference type="NCBI Taxonomy" id="392030"/>
    <lineage>
        <taxon>Eukaryota</taxon>
        <taxon>Metazoa</taxon>
        <taxon>Spiralia</taxon>
        <taxon>Gnathifera</taxon>
        <taxon>Rotifera</taxon>
        <taxon>Eurotatoria</taxon>
        <taxon>Bdelloidea</taxon>
        <taxon>Philodinida</taxon>
        <taxon>Philodinidae</taxon>
        <taxon>Rotaria</taxon>
    </lineage>
</organism>
<feature type="non-terminal residue" evidence="1">
    <location>
        <position position="16"/>
    </location>
</feature>
<dbReference type="EMBL" id="CAJOBH010265690">
    <property type="protein sequence ID" value="CAF5160743.1"/>
    <property type="molecule type" value="Genomic_DNA"/>
</dbReference>
<name>A0A8S3GF14_9BILA</name>
<protein>
    <submittedName>
        <fullName evidence="1">Uncharacterized protein</fullName>
    </submittedName>
</protein>
<comment type="caution">
    <text evidence="1">The sequence shown here is derived from an EMBL/GenBank/DDBJ whole genome shotgun (WGS) entry which is preliminary data.</text>
</comment>
<sequence length="16" mass="1922">MRSHGRIDRLTLSHDQ</sequence>
<gene>
    <name evidence="1" type="ORF">BYL167_LOCUS74490</name>
</gene>
<evidence type="ECO:0000313" key="1">
    <source>
        <dbReference type="EMBL" id="CAF5160743.1"/>
    </source>
</evidence>
<proteinExistence type="predicted"/>
<evidence type="ECO:0000313" key="2">
    <source>
        <dbReference type="Proteomes" id="UP000681967"/>
    </source>
</evidence>
<accession>A0A8S3GF14</accession>
<reference evidence="1" key="1">
    <citation type="submission" date="2021-02" db="EMBL/GenBank/DDBJ databases">
        <authorList>
            <person name="Nowell W R."/>
        </authorList>
    </citation>
    <scope>NUCLEOTIDE SEQUENCE</scope>
</reference>
<dbReference type="AlphaFoldDB" id="A0A8S3GF14"/>
<dbReference type="Proteomes" id="UP000681967">
    <property type="component" value="Unassembled WGS sequence"/>
</dbReference>